<evidence type="ECO:0000256" key="3">
    <source>
        <dbReference type="ARBA" id="ARBA00012180"/>
    </source>
</evidence>
<dbReference type="GO" id="GO:0004523">
    <property type="term" value="F:RNA-DNA hybrid ribonuclease activity"/>
    <property type="evidence" value="ECO:0007669"/>
    <property type="project" value="UniProtKB-EC"/>
</dbReference>
<dbReference type="InterPro" id="IPR002156">
    <property type="entry name" value="RNaseH_domain"/>
</dbReference>
<evidence type="ECO:0000259" key="9">
    <source>
        <dbReference type="PROSITE" id="PS50879"/>
    </source>
</evidence>
<evidence type="ECO:0000256" key="5">
    <source>
        <dbReference type="ARBA" id="ARBA00022723"/>
    </source>
</evidence>
<feature type="domain" description="RNase H type-1" evidence="9">
    <location>
        <begin position="130"/>
        <end position="217"/>
    </location>
</feature>
<dbReference type="EC" id="3.1.26.4" evidence="3"/>
<dbReference type="Gene3D" id="3.30.420.10">
    <property type="entry name" value="Ribonuclease H-like superfamily/Ribonuclease H"/>
    <property type="match status" value="1"/>
</dbReference>
<keyword evidence="7" id="KW-0378">Hydrolase</keyword>
<feature type="compositionally biased region" description="Low complexity" evidence="8">
    <location>
        <begin position="67"/>
        <end position="100"/>
    </location>
</feature>
<evidence type="ECO:0000256" key="8">
    <source>
        <dbReference type="SAM" id="MobiDB-lite"/>
    </source>
</evidence>
<sequence>MQVGRNAKSRFMAQFKGFETLQSAQTYVQGVDYAEIYTATIYSDGSKTFANEEGFQHGDRSATARGVAEARSVRAESSASSIGSGAESSQSPSSEPIGASQRLGSVSRLSAATSQGTHSTQAVTLAANVKPNQLRIHTDGACKRNEGEDAIARIRIWCGDDDARNPSERCPGAQTNIRAELIAIIRALELSPPTVKSLTVMSDSKYSIQCTTEFLPK</sequence>
<dbReference type="InterPro" id="IPR036397">
    <property type="entry name" value="RNaseH_sf"/>
</dbReference>
<keyword evidence="6" id="KW-0255">Endonuclease</keyword>
<evidence type="ECO:0000256" key="6">
    <source>
        <dbReference type="ARBA" id="ARBA00022759"/>
    </source>
</evidence>
<name>A0A5C3QSX7_9AGAR</name>
<comment type="similarity">
    <text evidence="2">Belongs to the RNase H family.</text>
</comment>
<evidence type="ECO:0000256" key="4">
    <source>
        <dbReference type="ARBA" id="ARBA00022722"/>
    </source>
</evidence>
<dbReference type="GO" id="GO:0003676">
    <property type="term" value="F:nucleic acid binding"/>
    <property type="evidence" value="ECO:0007669"/>
    <property type="project" value="InterPro"/>
</dbReference>
<organism evidence="10 11">
    <name type="scientific">Pterulicium gracile</name>
    <dbReference type="NCBI Taxonomy" id="1884261"/>
    <lineage>
        <taxon>Eukaryota</taxon>
        <taxon>Fungi</taxon>
        <taxon>Dikarya</taxon>
        <taxon>Basidiomycota</taxon>
        <taxon>Agaricomycotina</taxon>
        <taxon>Agaricomycetes</taxon>
        <taxon>Agaricomycetidae</taxon>
        <taxon>Agaricales</taxon>
        <taxon>Pleurotineae</taxon>
        <taxon>Pterulaceae</taxon>
        <taxon>Pterulicium</taxon>
    </lineage>
</organism>
<evidence type="ECO:0000313" key="11">
    <source>
        <dbReference type="Proteomes" id="UP000305067"/>
    </source>
</evidence>
<dbReference type="PROSITE" id="PS50879">
    <property type="entry name" value="RNASE_H_1"/>
    <property type="match status" value="1"/>
</dbReference>
<feature type="region of interest" description="Disordered" evidence="8">
    <location>
        <begin position="53"/>
        <end position="120"/>
    </location>
</feature>
<dbReference type="EMBL" id="ML178820">
    <property type="protein sequence ID" value="TFL03379.1"/>
    <property type="molecule type" value="Genomic_DNA"/>
</dbReference>
<accession>A0A5C3QSX7</accession>
<dbReference type="OrthoDB" id="245563at2759"/>
<reference evidence="10 11" key="1">
    <citation type="journal article" date="2019" name="Nat. Ecol. Evol.">
        <title>Megaphylogeny resolves global patterns of mushroom evolution.</title>
        <authorList>
            <person name="Varga T."/>
            <person name="Krizsan K."/>
            <person name="Foldi C."/>
            <person name="Dima B."/>
            <person name="Sanchez-Garcia M."/>
            <person name="Sanchez-Ramirez S."/>
            <person name="Szollosi G.J."/>
            <person name="Szarkandi J.G."/>
            <person name="Papp V."/>
            <person name="Albert L."/>
            <person name="Andreopoulos W."/>
            <person name="Angelini C."/>
            <person name="Antonin V."/>
            <person name="Barry K.W."/>
            <person name="Bougher N.L."/>
            <person name="Buchanan P."/>
            <person name="Buyck B."/>
            <person name="Bense V."/>
            <person name="Catcheside P."/>
            <person name="Chovatia M."/>
            <person name="Cooper J."/>
            <person name="Damon W."/>
            <person name="Desjardin D."/>
            <person name="Finy P."/>
            <person name="Geml J."/>
            <person name="Haridas S."/>
            <person name="Hughes K."/>
            <person name="Justo A."/>
            <person name="Karasinski D."/>
            <person name="Kautmanova I."/>
            <person name="Kiss B."/>
            <person name="Kocsube S."/>
            <person name="Kotiranta H."/>
            <person name="LaButti K.M."/>
            <person name="Lechner B.E."/>
            <person name="Liimatainen K."/>
            <person name="Lipzen A."/>
            <person name="Lukacs Z."/>
            <person name="Mihaltcheva S."/>
            <person name="Morgado L.N."/>
            <person name="Niskanen T."/>
            <person name="Noordeloos M.E."/>
            <person name="Ohm R.A."/>
            <person name="Ortiz-Santana B."/>
            <person name="Ovrebo C."/>
            <person name="Racz N."/>
            <person name="Riley R."/>
            <person name="Savchenko A."/>
            <person name="Shiryaev A."/>
            <person name="Soop K."/>
            <person name="Spirin V."/>
            <person name="Szebenyi C."/>
            <person name="Tomsovsky M."/>
            <person name="Tulloss R.E."/>
            <person name="Uehling J."/>
            <person name="Grigoriev I.V."/>
            <person name="Vagvolgyi C."/>
            <person name="Papp T."/>
            <person name="Martin F.M."/>
            <person name="Miettinen O."/>
            <person name="Hibbett D.S."/>
            <person name="Nagy L.G."/>
        </authorList>
    </citation>
    <scope>NUCLEOTIDE SEQUENCE [LARGE SCALE GENOMIC DNA]</scope>
    <source>
        <strain evidence="10 11">CBS 309.79</strain>
    </source>
</reference>
<proteinExistence type="inferred from homology"/>
<protein>
    <recommendedName>
        <fullName evidence="3">ribonuclease H</fullName>
        <ecNumber evidence="3">3.1.26.4</ecNumber>
    </recommendedName>
</protein>
<dbReference type="InterPro" id="IPR012337">
    <property type="entry name" value="RNaseH-like_sf"/>
</dbReference>
<dbReference type="PANTHER" id="PTHR10642">
    <property type="entry name" value="RIBONUCLEASE H1"/>
    <property type="match status" value="1"/>
</dbReference>
<dbReference type="GO" id="GO:0043137">
    <property type="term" value="P:DNA replication, removal of RNA primer"/>
    <property type="evidence" value="ECO:0007669"/>
    <property type="project" value="TreeGrafter"/>
</dbReference>
<keyword evidence="5" id="KW-0479">Metal-binding</keyword>
<gene>
    <name evidence="10" type="ORF">BDV98DRAFT_602832</name>
</gene>
<dbReference type="InterPro" id="IPR050092">
    <property type="entry name" value="RNase_H"/>
</dbReference>
<keyword evidence="11" id="KW-1185">Reference proteome</keyword>
<feature type="compositionally biased region" description="Polar residues" evidence="8">
    <location>
        <begin position="102"/>
        <end position="120"/>
    </location>
</feature>
<dbReference type="STRING" id="1884261.A0A5C3QSX7"/>
<evidence type="ECO:0000256" key="1">
    <source>
        <dbReference type="ARBA" id="ARBA00000077"/>
    </source>
</evidence>
<evidence type="ECO:0000313" key="10">
    <source>
        <dbReference type="EMBL" id="TFL03379.1"/>
    </source>
</evidence>
<dbReference type="PANTHER" id="PTHR10642:SF26">
    <property type="entry name" value="RIBONUCLEASE H1"/>
    <property type="match status" value="1"/>
</dbReference>
<dbReference type="SUPFAM" id="SSF53098">
    <property type="entry name" value="Ribonuclease H-like"/>
    <property type="match status" value="1"/>
</dbReference>
<evidence type="ECO:0000256" key="2">
    <source>
        <dbReference type="ARBA" id="ARBA00005300"/>
    </source>
</evidence>
<dbReference type="Pfam" id="PF00075">
    <property type="entry name" value="RNase_H"/>
    <property type="match status" value="1"/>
</dbReference>
<dbReference type="GO" id="GO:0046872">
    <property type="term" value="F:metal ion binding"/>
    <property type="evidence" value="ECO:0007669"/>
    <property type="project" value="UniProtKB-KW"/>
</dbReference>
<dbReference type="Proteomes" id="UP000305067">
    <property type="component" value="Unassembled WGS sequence"/>
</dbReference>
<comment type="catalytic activity">
    <reaction evidence="1">
        <text>Endonucleolytic cleavage to 5'-phosphomonoester.</text>
        <dbReference type="EC" id="3.1.26.4"/>
    </reaction>
</comment>
<dbReference type="AlphaFoldDB" id="A0A5C3QSX7"/>
<evidence type="ECO:0000256" key="7">
    <source>
        <dbReference type="ARBA" id="ARBA00022801"/>
    </source>
</evidence>
<keyword evidence="4" id="KW-0540">Nuclease</keyword>